<dbReference type="FunFam" id="1.20.1250.20:FF:000018">
    <property type="entry name" value="MFS transporter permease"/>
    <property type="match status" value="1"/>
</dbReference>
<keyword evidence="2" id="KW-0813">Transport</keyword>
<name>A0A158KXZ9_9BURK</name>
<feature type="transmembrane region" description="Helical" evidence="6">
    <location>
        <begin position="289"/>
        <end position="312"/>
    </location>
</feature>
<feature type="transmembrane region" description="Helical" evidence="6">
    <location>
        <begin position="28"/>
        <end position="45"/>
    </location>
</feature>
<feature type="transmembrane region" description="Helical" evidence="6">
    <location>
        <begin position="191"/>
        <end position="213"/>
    </location>
</feature>
<dbReference type="InterPro" id="IPR011701">
    <property type="entry name" value="MFS"/>
</dbReference>
<keyword evidence="5 6" id="KW-0472">Membrane</keyword>
<evidence type="ECO:0000256" key="1">
    <source>
        <dbReference type="ARBA" id="ARBA00004141"/>
    </source>
</evidence>
<dbReference type="GO" id="GO:0022857">
    <property type="term" value="F:transmembrane transporter activity"/>
    <property type="evidence" value="ECO:0007669"/>
    <property type="project" value="InterPro"/>
</dbReference>
<evidence type="ECO:0000259" key="7">
    <source>
        <dbReference type="PROSITE" id="PS50850"/>
    </source>
</evidence>
<sequence length="444" mass="47491">MVSLAKYPEESAASAAQFLDADKTFKKIARRLIPLLFIIYLMANIDRVNVGIAQLQMKSDLGFTDAIYGMGAGIFFVSYALFELPNTYVMSRIGALKTIMLLTVGWGCVSSLTMFVRTPTSFYALRFLLGVFEAGFYPIVVYYLSRWFPLQRRAKAFALFSSGIVISGILAYPLSGAILKHMHDVGGLHGWQWMFPLEGLPCVVLGLLVPALLDESPERADWLSTDEKTMIAASLEAGAPASEGQTFAQVLRHPRLYALMAVYFAFAGAVAVVHFWTPTIIRSLGVTDIATIGLYSAVPSVISLVAMITIGARADRTRRLRESIVAMALVGGGTLCLLPFASGSLVVSLVLLSVAMAATLTFIPLFWASVPACLPGPGVANAIAAVATIGLLGGVVSPASIGWLKTHTGSMSIGIYIFGALFAAGGLLYAGATRNVANLRQREV</sequence>
<comment type="caution">
    <text evidence="8">The sequence shown here is derived from an EMBL/GenBank/DDBJ whole genome shotgun (WGS) entry which is preliminary data.</text>
</comment>
<dbReference type="InterPro" id="IPR020846">
    <property type="entry name" value="MFS_dom"/>
</dbReference>
<protein>
    <submittedName>
        <fullName evidence="8">Major facilitator transporter</fullName>
    </submittedName>
</protein>
<dbReference type="Proteomes" id="UP000055019">
    <property type="component" value="Unassembled WGS sequence"/>
</dbReference>
<keyword evidence="9" id="KW-1185">Reference proteome</keyword>
<evidence type="ECO:0000256" key="2">
    <source>
        <dbReference type="ARBA" id="ARBA00022448"/>
    </source>
</evidence>
<evidence type="ECO:0000313" key="8">
    <source>
        <dbReference type="EMBL" id="SAL86012.1"/>
    </source>
</evidence>
<gene>
    <name evidence="8" type="ORF">AWB74_07530</name>
</gene>
<proteinExistence type="predicted"/>
<feature type="transmembrane region" description="Helical" evidence="6">
    <location>
        <begin position="122"/>
        <end position="144"/>
    </location>
</feature>
<dbReference type="GO" id="GO:0016020">
    <property type="term" value="C:membrane"/>
    <property type="evidence" value="ECO:0007669"/>
    <property type="project" value="UniProtKB-SubCell"/>
</dbReference>
<dbReference type="PANTHER" id="PTHR43791">
    <property type="entry name" value="PERMEASE-RELATED"/>
    <property type="match status" value="1"/>
</dbReference>
<feature type="transmembrane region" description="Helical" evidence="6">
    <location>
        <begin position="65"/>
        <end position="82"/>
    </location>
</feature>
<feature type="transmembrane region" description="Helical" evidence="6">
    <location>
        <begin position="347"/>
        <end position="367"/>
    </location>
</feature>
<feature type="transmembrane region" description="Helical" evidence="6">
    <location>
        <begin position="324"/>
        <end position="341"/>
    </location>
</feature>
<keyword evidence="3 6" id="KW-0812">Transmembrane</keyword>
<feature type="transmembrane region" description="Helical" evidence="6">
    <location>
        <begin position="379"/>
        <end position="401"/>
    </location>
</feature>
<dbReference type="EMBL" id="FCOM02000067">
    <property type="protein sequence ID" value="SAL86012.1"/>
    <property type="molecule type" value="Genomic_DNA"/>
</dbReference>
<dbReference type="InterPro" id="IPR036259">
    <property type="entry name" value="MFS_trans_sf"/>
</dbReference>
<evidence type="ECO:0000256" key="3">
    <source>
        <dbReference type="ARBA" id="ARBA00022692"/>
    </source>
</evidence>
<feature type="transmembrane region" description="Helical" evidence="6">
    <location>
        <begin position="256"/>
        <end position="277"/>
    </location>
</feature>
<dbReference type="SUPFAM" id="SSF103473">
    <property type="entry name" value="MFS general substrate transporter"/>
    <property type="match status" value="1"/>
</dbReference>
<evidence type="ECO:0000313" key="9">
    <source>
        <dbReference type="Proteomes" id="UP000055019"/>
    </source>
</evidence>
<dbReference type="Gene3D" id="1.20.1250.20">
    <property type="entry name" value="MFS general substrate transporter like domains"/>
    <property type="match status" value="2"/>
</dbReference>
<keyword evidence="4 6" id="KW-1133">Transmembrane helix</keyword>
<dbReference type="PANTHER" id="PTHR43791:SF36">
    <property type="entry name" value="TRANSPORTER, PUTATIVE (AFU_ORTHOLOGUE AFUA_6G08340)-RELATED"/>
    <property type="match status" value="1"/>
</dbReference>
<comment type="subcellular location">
    <subcellularLocation>
        <location evidence="1">Membrane</location>
        <topology evidence="1">Multi-pass membrane protein</topology>
    </subcellularLocation>
</comment>
<dbReference type="RefSeq" id="WP_061151685.1">
    <property type="nucleotide sequence ID" value="NZ_FCOM02000067.1"/>
</dbReference>
<evidence type="ECO:0000256" key="5">
    <source>
        <dbReference type="ARBA" id="ARBA00023136"/>
    </source>
</evidence>
<dbReference type="OrthoDB" id="9147780at2"/>
<feature type="domain" description="Major facilitator superfamily (MFS) profile" evidence="7">
    <location>
        <begin position="32"/>
        <end position="437"/>
    </location>
</feature>
<dbReference type="AlphaFoldDB" id="A0A158KXZ9"/>
<dbReference type="Pfam" id="PF07690">
    <property type="entry name" value="MFS_1"/>
    <property type="match status" value="1"/>
</dbReference>
<feature type="transmembrane region" description="Helical" evidence="6">
    <location>
        <begin position="413"/>
        <end position="432"/>
    </location>
</feature>
<evidence type="ECO:0000256" key="6">
    <source>
        <dbReference type="SAM" id="Phobius"/>
    </source>
</evidence>
<organism evidence="8 9">
    <name type="scientific">Caballeronia arvi</name>
    <dbReference type="NCBI Taxonomy" id="1777135"/>
    <lineage>
        <taxon>Bacteria</taxon>
        <taxon>Pseudomonadati</taxon>
        <taxon>Pseudomonadota</taxon>
        <taxon>Betaproteobacteria</taxon>
        <taxon>Burkholderiales</taxon>
        <taxon>Burkholderiaceae</taxon>
        <taxon>Caballeronia</taxon>
    </lineage>
</organism>
<feature type="transmembrane region" description="Helical" evidence="6">
    <location>
        <begin position="156"/>
        <end position="179"/>
    </location>
</feature>
<reference evidence="8" key="1">
    <citation type="submission" date="2016-01" db="EMBL/GenBank/DDBJ databases">
        <authorList>
            <person name="Peeters C."/>
        </authorList>
    </citation>
    <scope>NUCLEOTIDE SEQUENCE [LARGE SCALE GENOMIC DNA]</scope>
    <source>
        <strain evidence="8">LMG 29317</strain>
    </source>
</reference>
<dbReference type="CDD" id="cd17319">
    <property type="entry name" value="MFS_ExuT_GudP_like"/>
    <property type="match status" value="1"/>
</dbReference>
<accession>A0A158KXZ9</accession>
<feature type="transmembrane region" description="Helical" evidence="6">
    <location>
        <begin position="94"/>
        <end position="116"/>
    </location>
</feature>
<dbReference type="PROSITE" id="PS50850">
    <property type="entry name" value="MFS"/>
    <property type="match status" value="1"/>
</dbReference>
<evidence type="ECO:0000256" key="4">
    <source>
        <dbReference type="ARBA" id="ARBA00022989"/>
    </source>
</evidence>